<evidence type="ECO:0000313" key="3">
    <source>
        <dbReference type="Proteomes" id="UP000178946"/>
    </source>
</evidence>
<dbReference type="STRING" id="1802557.A3A20_00440"/>
<sequence>MNIGKGAGFTLVELVVTASIIVLLVSILLVYSRNQEIPLLLLREQSQLVSVINRAKVLSIQAFSDPDVPCGIGVYFQTNGRYFMFKDQAANCANSNYVWESGDAIISGEDYLMDSKIIFATLPINSVVFAPPHPLTYLNGSLTFGEAQIRFQVVEEPNFFRTITINNAGQITTQ</sequence>
<gene>
    <name evidence="2" type="ORF">A3A20_00440</name>
</gene>
<name>A0A1F8DR06_9BACT</name>
<reference evidence="2 3" key="1">
    <citation type="journal article" date="2016" name="Nat. Commun.">
        <title>Thousands of microbial genomes shed light on interconnected biogeochemical processes in an aquifer system.</title>
        <authorList>
            <person name="Anantharaman K."/>
            <person name="Brown C.T."/>
            <person name="Hug L.A."/>
            <person name="Sharon I."/>
            <person name="Castelle C.J."/>
            <person name="Probst A.J."/>
            <person name="Thomas B.C."/>
            <person name="Singh A."/>
            <person name="Wilkins M.J."/>
            <person name="Karaoz U."/>
            <person name="Brodie E.L."/>
            <person name="Williams K.H."/>
            <person name="Hubbard S.S."/>
            <person name="Banfield J.F."/>
        </authorList>
    </citation>
    <scope>NUCLEOTIDE SEQUENCE [LARGE SCALE GENOMIC DNA]</scope>
</reference>
<proteinExistence type="predicted"/>
<keyword evidence="1" id="KW-1133">Transmembrane helix</keyword>
<evidence type="ECO:0000256" key="1">
    <source>
        <dbReference type="SAM" id="Phobius"/>
    </source>
</evidence>
<evidence type="ECO:0000313" key="2">
    <source>
        <dbReference type="EMBL" id="OGM91050.1"/>
    </source>
</evidence>
<feature type="transmembrane region" description="Helical" evidence="1">
    <location>
        <begin position="6"/>
        <end position="31"/>
    </location>
</feature>
<dbReference type="InterPro" id="IPR012902">
    <property type="entry name" value="N_methyl_site"/>
</dbReference>
<protein>
    <recommendedName>
        <fullName evidence="4">General secretion pathway GspH domain-containing protein</fullName>
    </recommendedName>
</protein>
<comment type="caution">
    <text evidence="2">The sequence shown here is derived from an EMBL/GenBank/DDBJ whole genome shotgun (WGS) entry which is preliminary data.</text>
</comment>
<evidence type="ECO:0008006" key="4">
    <source>
        <dbReference type="Google" id="ProtNLM"/>
    </source>
</evidence>
<organism evidence="2 3">
    <name type="scientific">Candidatus Wolfebacteria bacterium RIFCSPLOWO2_01_FULL_45_19</name>
    <dbReference type="NCBI Taxonomy" id="1802557"/>
    <lineage>
        <taxon>Bacteria</taxon>
        <taxon>Candidatus Wolfeibacteriota</taxon>
    </lineage>
</organism>
<dbReference type="Proteomes" id="UP000178946">
    <property type="component" value="Unassembled WGS sequence"/>
</dbReference>
<keyword evidence="1" id="KW-0472">Membrane</keyword>
<dbReference type="EMBL" id="MGIR01000004">
    <property type="protein sequence ID" value="OGM91050.1"/>
    <property type="molecule type" value="Genomic_DNA"/>
</dbReference>
<keyword evidence="1" id="KW-0812">Transmembrane</keyword>
<dbReference type="AlphaFoldDB" id="A0A1F8DR06"/>
<accession>A0A1F8DR06</accession>
<dbReference type="PROSITE" id="PS00409">
    <property type="entry name" value="PROKAR_NTER_METHYL"/>
    <property type="match status" value="1"/>
</dbReference>